<dbReference type="GO" id="GO:0005886">
    <property type="term" value="C:plasma membrane"/>
    <property type="evidence" value="ECO:0007669"/>
    <property type="project" value="UniProtKB-SubCell"/>
</dbReference>
<evidence type="ECO:0000256" key="8">
    <source>
        <dbReference type="SAM" id="Phobius"/>
    </source>
</evidence>
<dbReference type="GO" id="GO:0015297">
    <property type="term" value="F:antiporter activity"/>
    <property type="evidence" value="ECO:0007669"/>
    <property type="project" value="UniProtKB-KW"/>
</dbReference>
<organism evidence="9 10">
    <name type="scientific">Aquibacillus halophilus</name>
    <dbReference type="NCBI Taxonomy" id="930132"/>
    <lineage>
        <taxon>Bacteria</taxon>
        <taxon>Bacillati</taxon>
        <taxon>Bacillota</taxon>
        <taxon>Bacilli</taxon>
        <taxon>Bacillales</taxon>
        <taxon>Bacillaceae</taxon>
        <taxon>Aquibacillus</taxon>
    </lineage>
</organism>
<evidence type="ECO:0000256" key="6">
    <source>
        <dbReference type="ARBA" id="ARBA00022989"/>
    </source>
</evidence>
<evidence type="ECO:0000256" key="2">
    <source>
        <dbReference type="ARBA" id="ARBA00006228"/>
    </source>
</evidence>
<evidence type="ECO:0008006" key="11">
    <source>
        <dbReference type="Google" id="ProtNLM"/>
    </source>
</evidence>
<proteinExistence type="inferred from homology"/>
<dbReference type="RefSeq" id="WP_153737211.1">
    <property type="nucleotide sequence ID" value="NZ_WJNG01000010.1"/>
</dbReference>
<dbReference type="Proteomes" id="UP000799092">
    <property type="component" value="Unassembled WGS sequence"/>
</dbReference>
<keyword evidence="10" id="KW-1185">Reference proteome</keyword>
<name>A0A6A8DD22_9BACI</name>
<gene>
    <name evidence="9" type="ORF">GH741_12930</name>
</gene>
<dbReference type="EMBL" id="WJNG01000010">
    <property type="protein sequence ID" value="MRH43585.1"/>
    <property type="molecule type" value="Genomic_DNA"/>
</dbReference>
<dbReference type="GO" id="GO:0008324">
    <property type="term" value="F:monoatomic cation transmembrane transporter activity"/>
    <property type="evidence" value="ECO:0007669"/>
    <property type="project" value="InterPro"/>
</dbReference>
<evidence type="ECO:0000256" key="5">
    <source>
        <dbReference type="ARBA" id="ARBA00022692"/>
    </source>
</evidence>
<evidence type="ECO:0000256" key="1">
    <source>
        <dbReference type="ARBA" id="ARBA00004651"/>
    </source>
</evidence>
<keyword evidence="4" id="KW-1003">Cell membrane</keyword>
<keyword evidence="3" id="KW-0813">Transport</keyword>
<dbReference type="OrthoDB" id="9800498at2"/>
<feature type="transmembrane region" description="Helical" evidence="8">
    <location>
        <begin position="57"/>
        <end position="76"/>
    </location>
</feature>
<sequence length="167" mass="19366">MKKILLFLITLALWFVFAGRVTIEVFLLGTIICSILSLMFVDNGFKLVQMKYETKEFLLKIYYILLVIISFIYDVFLSAVRVSRHAFEIKPSFSPRTVRIKTSLENTNSMAMLINFITLPQGTLAMDFDNLSKNYFIHWIDVHSDDEAEIKKARISKHENLVSKLFG</sequence>
<keyword evidence="3" id="KW-0050">Antiport</keyword>
<keyword evidence="5 8" id="KW-0812">Transmembrane</keyword>
<dbReference type="PANTHER" id="PTHR34584:SF1">
    <property type="entry name" value="NA(+)_H(+) ANTIPORTER SUBUNIT E1"/>
    <property type="match status" value="1"/>
</dbReference>
<keyword evidence="6 8" id="KW-1133">Transmembrane helix</keyword>
<dbReference type="InterPro" id="IPR002758">
    <property type="entry name" value="Cation_antiport_E"/>
</dbReference>
<dbReference type="PANTHER" id="PTHR34584">
    <property type="entry name" value="NA(+)/H(+) ANTIPORTER SUBUNIT E1"/>
    <property type="match status" value="1"/>
</dbReference>
<feature type="transmembrane region" description="Helical" evidence="8">
    <location>
        <begin position="28"/>
        <end position="45"/>
    </location>
</feature>
<evidence type="ECO:0000313" key="10">
    <source>
        <dbReference type="Proteomes" id="UP000799092"/>
    </source>
</evidence>
<evidence type="ECO:0000256" key="7">
    <source>
        <dbReference type="ARBA" id="ARBA00023136"/>
    </source>
</evidence>
<evidence type="ECO:0000256" key="4">
    <source>
        <dbReference type="ARBA" id="ARBA00022475"/>
    </source>
</evidence>
<comment type="subcellular location">
    <subcellularLocation>
        <location evidence="1">Cell membrane</location>
        <topology evidence="1">Multi-pass membrane protein</topology>
    </subcellularLocation>
</comment>
<dbReference type="AlphaFoldDB" id="A0A6A8DD22"/>
<comment type="caution">
    <text evidence="9">The sequence shown here is derived from an EMBL/GenBank/DDBJ whole genome shotgun (WGS) entry which is preliminary data.</text>
</comment>
<evidence type="ECO:0000313" key="9">
    <source>
        <dbReference type="EMBL" id="MRH43585.1"/>
    </source>
</evidence>
<dbReference type="Pfam" id="PF01899">
    <property type="entry name" value="MNHE"/>
    <property type="match status" value="1"/>
</dbReference>
<evidence type="ECO:0000256" key="3">
    <source>
        <dbReference type="ARBA" id="ARBA00022449"/>
    </source>
</evidence>
<keyword evidence="7 8" id="KW-0472">Membrane</keyword>
<comment type="similarity">
    <text evidence="2">Belongs to the CPA3 antiporters (TC 2.A.63) subunit E family.</text>
</comment>
<protein>
    <recommendedName>
        <fullName evidence="11">Na+/H+ antiporter subunit E</fullName>
    </recommendedName>
</protein>
<accession>A0A6A8DD22</accession>
<reference evidence="9" key="1">
    <citation type="submission" date="2019-11" db="EMBL/GenBank/DDBJ databases">
        <authorList>
            <person name="Li J."/>
        </authorList>
    </citation>
    <scope>NUCLEOTIDE SEQUENCE</scope>
    <source>
        <strain evidence="9">B6B</strain>
    </source>
</reference>